<evidence type="ECO:0000313" key="1">
    <source>
        <dbReference type="EMBL" id="RMV84987.1"/>
    </source>
</evidence>
<protein>
    <submittedName>
        <fullName evidence="1">Uncharacterized protein</fullName>
    </submittedName>
</protein>
<dbReference type="EMBL" id="RBVA01000965">
    <property type="protein sequence ID" value="RMV84987.1"/>
    <property type="molecule type" value="Genomic_DNA"/>
</dbReference>
<organism evidence="1 2">
    <name type="scientific">Pseudomonas amygdali pv. tabaci</name>
    <name type="common">Pseudomonas syringae pv. tabaci</name>
    <dbReference type="NCBI Taxonomy" id="322"/>
    <lineage>
        <taxon>Bacteria</taxon>
        <taxon>Pseudomonadati</taxon>
        <taxon>Pseudomonadota</taxon>
        <taxon>Gammaproteobacteria</taxon>
        <taxon>Pseudomonadales</taxon>
        <taxon>Pseudomonadaceae</taxon>
        <taxon>Pseudomonas</taxon>
        <taxon>Pseudomonas amygdali</taxon>
    </lineage>
</organism>
<dbReference type="Proteomes" id="UP000271531">
    <property type="component" value="Unassembled WGS sequence"/>
</dbReference>
<sequence>MRAFGRRLHQRSAEHLCRYLKHAALLRIDRVACFDHAMTHTIDQLFVGARITQFFNPGVRYLQRAQAAVIEQRHRVVDAQGQHGLGLNIDAVLIEARFDEDRRQMAAWVPGLALQNL</sequence>
<dbReference type="AlphaFoldDB" id="A0A3M6FXN9"/>
<proteinExistence type="predicted"/>
<reference evidence="1 2" key="1">
    <citation type="submission" date="2018-08" db="EMBL/GenBank/DDBJ databases">
        <title>Recombination of ecologically and evolutionarily significant loci maintains genetic cohesion in the Pseudomonas syringae species complex.</title>
        <authorList>
            <person name="Dillon M."/>
            <person name="Thakur S."/>
            <person name="Almeida R.N.D."/>
            <person name="Weir B.S."/>
            <person name="Guttman D.S."/>
        </authorList>
    </citation>
    <scope>NUCLEOTIDE SEQUENCE [LARGE SCALE GENOMIC DNA]</scope>
    <source>
        <strain evidence="1 2">ICMP 4525</strain>
    </source>
</reference>
<comment type="caution">
    <text evidence="1">The sequence shown here is derived from an EMBL/GenBank/DDBJ whole genome shotgun (WGS) entry which is preliminary data.</text>
</comment>
<accession>A0A3M6FXN9</accession>
<gene>
    <name evidence="1" type="ORF">ALP03_200099</name>
</gene>
<evidence type="ECO:0000313" key="2">
    <source>
        <dbReference type="Proteomes" id="UP000271531"/>
    </source>
</evidence>
<name>A0A3M6FXN9_PSEAJ</name>